<organism evidence="1 2">
    <name type="scientific">Dreissena polymorpha</name>
    <name type="common">Zebra mussel</name>
    <name type="synonym">Mytilus polymorpha</name>
    <dbReference type="NCBI Taxonomy" id="45954"/>
    <lineage>
        <taxon>Eukaryota</taxon>
        <taxon>Metazoa</taxon>
        <taxon>Spiralia</taxon>
        <taxon>Lophotrochozoa</taxon>
        <taxon>Mollusca</taxon>
        <taxon>Bivalvia</taxon>
        <taxon>Autobranchia</taxon>
        <taxon>Heteroconchia</taxon>
        <taxon>Euheterodonta</taxon>
        <taxon>Imparidentia</taxon>
        <taxon>Neoheterodontei</taxon>
        <taxon>Myida</taxon>
        <taxon>Dreissenoidea</taxon>
        <taxon>Dreissenidae</taxon>
        <taxon>Dreissena</taxon>
    </lineage>
</organism>
<evidence type="ECO:0000313" key="2">
    <source>
        <dbReference type="Proteomes" id="UP000828390"/>
    </source>
</evidence>
<dbReference type="AlphaFoldDB" id="A0A9D4LMU1"/>
<gene>
    <name evidence="1" type="ORF">DPMN_023749</name>
</gene>
<protein>
    <submittedName>
        <fullName evidence="1">Uncharacterized protein</fullName>
    </submittedName>
</protein>
<proteinExistence type="predicted"/>
<reference evidence="1" key="2">
    <citation type="submission" date="2020-11" db="EMBL/GenBank/DDBJ databases">
        <authorList>
            <person name="McCartney M.A."/>
            <person name="Auch B."/>
            <person name="Kono T."/>
            <person name="Mallez S."/>
            <person name="Becker A."/>
            <person name="Gohl D.M."/>
            <person name="Silverstein K.A.T."/>
            <person name="Koren S."/>
            <person name="Bechman K.B."/>
            <person name="Herman A."/>
            <person name="Abrahante J.E."/>
            <person name="Garbe J."/>
        </authorList>
    </citation>
    <scope>NUCLEOTIDE SEQUENCE</scope>
    <source>
        <strain evidence="1">Duluth1</strain>
        <tissue evidence="1">Whole animal</tissue>
    </source>
</reference>
<keyword evidence="2" id="KW-1185">Reference proteome</keyword>
<accession>A0A9D4LMU1</accession>
<evidence type="ECO:0000313" key="1">
    <source>
        <dbReference type="EMBL" id="KAH3860826.1"/>
    </source>
</evidence>
<dbReference type="EMBL" id="JAIWYP010000002">
    <property type="protein sequence ID" value="KAH3860826.1"/>
    <property type="molecule type" value="Genomic_DNA"/>
</dbReference>
<comment type="caution">
    <text evidence="1">The sequence shown here is derived from an EMBL/GenBank/DDBJ whole genome shotgun (WGS) entry which is preliminary data.</text>
</comment>
<dbReference type="Proteomes" id="UP000828390">
    <property type="component" value="Unassembled WGS sequence"/>
</dbReference>
<reference evidence="1" key="1">
    <citation type="journal article" date="2019" name="bioRxiv">
        <title>The Genome of the Zebra Mussel, Dreissena polymorpha: A Resource for Invasive Species Research.</title>
        <authorList>
            <person name="McCartney M.A."/>
            <person name="Auch B."/>
            <person name="Kono T."/>
            <person name="Mallez S."/>
            <person name="Zhang Y."/>
            <person name="Obille A."/>
            <person name="Becker A."/>
            <person name="Abrahante J.E."/>
            <person name="Garbe J."/>
            <person name="Badalamenti J.P."/>
            <person name="Herman A."/>
            <person name="Mangelson H."/>
            <person name="Liachko I."/>
            <person name="Sullivan S."/>
            <person name="Sone E.D."/>
            <person name="Koren S."/>
            <person name="Silverstein K.A.T."/>
            <person name="Beckman K.B."/>
            <person name="Gohl D.M."/>
        </authorList>
    </citation>
    <scope>NUCLEOTIDE SEQUENCE</scope>
    <source>
        <strain evidence="1">Duluth1</strain>
        <tissue evidence="1">Whole animal</tissue>
    </source>
</reference>
<sequence>MGIEDSNILSQCHLWSKKEIYIFVELVIETKNLLEEKHGPLMTEENKRKKWQETVAAINAC</sequence>
<name>A0A9D4LMU1_DREPO</name>